<dbReference type="PRINTS" id="PR00477">
    <property type="entry name" value="PHGLYCKINASE"/>
</dbReference>
<dbReference type="InterPro" id="IPR036043">
    <property type="entry name" value="Phosphoglycerate_kinase_sf"/>
</dbReference>
<dbReference type="Proteomes" id="UP001630303">
    <property type="component" value="Unassembled WGS sequence"/>
</dbReference>
<evidence type="ECO:0000313" key="13">
    <source>
        <dbReference type="Proteomes" id="UP001630303"/>
    </source>
</evidence>
<dbReference type="InterPro" id="IPR001576">
    <property type="entry name" value="Phosphoglycerate_kinase"/>
</dbReference>
<evidence type="ECO:0000256" key="6">
    <source>
        <dbReference type="ARBA" id="ARBA00022741"/>
    </source>
</evidence>
<dbReference type="CDD" id="cd00318">
    <property type="entry name" value="Phosphoglycerate_kinase"/>
    <property type="match status" value="1"/>
</dbReference>
<evidence type="ECO:0000313" key="12">
    <source>
        <dbReference type="EMBL" id="MFM2718910.1"/>
    </source>
</evidence>
<feature type="binding site" evidence="10">
    <location>
        <begin position="60"/>
        <end position="63"/>
    </location>
    <ligand>
        <name>substrate</name>
    </ligand>
</feature>
<evidence type="ECO:0000256" key="2">
    <source>
        <dbReference type="ARBA" id="ARBA00004838"/>
    </source>
</evidence>
<sequence>MALRTLESLGSLAGTRVIVRCDLNVPLKDGVITDDGRVRASLPTLNALINAGARVVVCSHLGRPDGAPDPKYSLEPVAQRLSELLGQPVAFARDTVGESAREAVASLENGEVAVIENLRFNAGETSKDETERQAFARQLAELGDALVSDGFGVVHRKQASVYDLAQIVPSAAGLLIQKELEVLDRLTENPERPYTVVLGGSKVSDKLGVIEHLLPRVDKLLVGGGMMFTFLAAEGNKVGSSLLEQDQIDTVKGYLASAKERGVEIVLPVDAVVAASFSADAEHVVADAVGLEDTPFGASGLGLDIGPRTADLFAEAIRDSRTVFWNGPMGVFEMAAFAAGTKTVAQALTEVDGLSVVGGGDSAAAVRQLGFADEAFGHISTGGGASLEFLEGKKLPGLEVLGWQ</sequence>
<evidence type="ECO:0000256" key="4">
    <source>
        <dbReference type="ARBA" id="ARBA00016471"/>
    </source>
</evidence>
<keyword evidence="10" id="KW-0963">Cytoplasm</keyword>
<feature type="binding site" evidence="10">
    <location>
        <begin position="22"/>
        <end position="24"/>
    </location>
    <ligand>
        <name>substrate</name>
    </ligand>
</feature>
<feature type="binding site" evidence="10">
    <location>
        <position position="37"/>
    </location>
    <ligand>
        <name>substrate</name>
    </ligand>
</feature>
<feature type="binding site" evidence="10">
    <location>
        <position position="302"/>
    </location>
    <ligand>
        <name>ATP</name>
        <dbReference type="ChEBI" id="CHEBI:30616"/>
    </ligand>
</feature>
<keyword evidence="13" id="KW-1185">Reference proteome</keyword>
<dbReference type="EC" id="2.7.2.3" evidence="3 10"/>
<name>A0ABW9GEA0_9MICO</name>
<feature type="binding site" evidence="10">
    <location>
        <position position="333"/>
    </location>
    <ligand>
        <name>ATP</name>
        <dbReference type="ChEBI" id="CHEBI:30616"/>
    </ligand>
</feature>
<keyword evidence="5 10" id="KW-0808">Transferase</keyword>
<dbReference type="Gene3D" id="3.40.50.1260">
    <property type="entry name" value="Phosphoglycerate kinase, N-terminal domain"/>
    <property type="match status" value="2"/>
</dbReference>
<evidence type="ECO:0000256" key="7">
    <source>
        <dbReference type="ARBA" id="ARBA00022777"/>
    </source>
</evidence>
<comment type="similarity">
    <text evidence="10 11">Belongs to the phosphoglycerate kinase family.</text>
</comment>
<evidence type="ECO:0000256" key="9">
    <source>
        <dbReference type="ARBA" id="ARBA00023152"/>
    </source>
</evidence>
<evidence type="ECO:0000256" key="5">
    <source>
        <dbReference type="ARBA" id="ARBA00022679"/>
    </source>
</evidence>
<feature type="binding site" evidence="10">
    <location>
        <position position="206"/>
    </location>
    <ligand>
        <name>ATP</name>
        <dbReference type="ChEBI" id="CHEBI:30616"/>
    </ligand>
</feature>
<dbReference type="GO" id="GO:0016301">
    <property type="term" value="F:kinase activity"/>
    <property type="evidence" value="ECO:0007669"/>
    <property type="project" value="UniProtKB-KW"/>
</dbReference>
<keyword evidence="9 10" id="KW-0324">Glycolysis</keyword>
<keyword evidence="8 10" id="KW-0067">ATP-binding</keyword>
<evidence type="ECO:0000256" key="1">
    <source>
        <dbReference type="ARBA" id="ARBA00000642"/>
    </source>
</evidence>
<evidence type="ECO:0000256" key="10">
    <source>
        <dbReference type="HAMAP-Rule" id="MF_00145"/>
    </source>
</evidence>
<feature type="binding site" evidence="10">
    <location>
        <position position="119"/>
    </location>
    <ligand>
        <name>substrate</name>
    </ligand>
</feature>
<organism evidence="12 13">
    <name type="scientific">Microbacterium mcarthurae</name>
    <dbReference type="NCBI Taxonomy" id="3035918"/>
    <lineage>
        <taxon>Bacteria</taxon>
        <taxon>Bacillati</taxon>
        <taxon>Actinomycetota</taxon>
        <taxon>Actinomycetes</taxon>
        <taxon>Micrococcales</taxon>
        <taxon>Microbacteriaceae</taxon>
        <taxon>Microbacterium</taxon>
    </lineage>
</organism>
<dbReference type="RefSeq" id="WP_408904692.1">
    <property type="nucleotide sequence ID" value="NZ_JAROCE010000001.1"/>
</dbReference>
<evidence type="ECO:0000256" key="11">
    <source>
        <dbReference type="RuleBase" id="RU000532"/>
    </source>
</evidence>
<gene>
    <name evidence="10" type="primary">pgk</name>
    <name evidence="12" type="ORF">P5G46_00095</name>
</gene>
<dbReference type="PANTHER" id="PTHR11406:SF23">
    <property type="entry name" value="PHOSPHOGLYCERATE KINASE 1, CHLOROPLASTIC-RELATED"/>
    <property type="match status" value="1"/>
</dbReference>
<comment type="subunit">
    <text evidence="10">Monomer.</text>
</comment>
<accession>A0ABW9GEA0</accession>
<comment type="pathway">
    <text evidence="2 10">Carbohydrate degradation; glycolysis; pyruvate from D-glyceraldehyde 3-phosphate: step 2/5.</text>
</comment>
<dbReference type="HAMAP" id="MF_00145">
    <property type="entry name" value="Phosphoglyc_kinase"/>
    <property type="match status" value="1"/>
</dbReference>
<feature type="binding site" evidence="10">
    <location>
        <position position="156"/>
    </location>
    <ligand>
        <name>substrate</name>
    </ligand>
</feature>
<comment type="subcellular location">
    <subcellularLocation>
        <location evidence="10">Cytoplasm</location>
    </subcellularLocation>
</comment>
<protein>
    <recommendedName>
        <fullName evidence="4 10">Phosphoglycerate kinase</fullName>
        <ecNumber evidence="3 10">2.7.2.3</ecNumber>
    </recommendedName>
</protein>
<dbReference type="Pfam" id="PF00162">
    <property type="entry name" value="PGK"/>
    <property type="match status" value="1"/>
</dbReference>
<dbReference type="InterPro" id="IPR015824">
    <property type="entry name" value="Phosphoglycerate_kinase_N"/>
</dbReference>
<dbReference type="PROSITE" id="PS00111">
    <property type="entry name" value="PGLYCERATE_KINASE"/>
    <property type="match status" value="1"/>
</dbReference>
<keyword evidence="6 10" id="KW-0547">Nucleotide-binding</keyword>
<dbReference type="PANTHER" id="PTHR11406">
    <property type="entry name" value="PHOSPHOGLYCERATE KINASE"/>
    <property type="match status" value="1"/>
</dbReference>
<evidence type="ECO:0000256" key="8">
    <source>
        <dbReference type="ARBA" id="ARBA00022840"/>
    </source>
</evidence>
<feature type="binding site" evidence="10">
    <location>
        <begin position="359"/>
        <end position="362"/>
    </location>
    <ligand>
        <name>ATP</name>
        <dbReference type="ChEBI" id="CHEBI:30616"/>
    </ligand>
</feature>
<dbReference type="SUPFAM" id="SSF53748">
    <property type="entry name" value="Phosphoglycerate kinase"/>
    <property type="match status" value="1"/>
</dbReference>
<reference evidence="12 13" key="1">
    <citation type="submission" date="2023-03" db="EMBL/GenBank/DDBJ databases">
        <title>MT1 and MT2 Draft Genomes of Novel Species.</title>
        <authorList>
            <person name="Venkateswaran K."/>
        </authorList>
    </citation>
    <scope>NUCLEOTIDE SEQUENCE [LARGE SCALE GENOMIC DNA]</scope>
    <source>
        <strain evidence="12 13">IF8SW-P5</strain>
    </source>
</reference>
<dbReference type="InterPro" id="IPR015911">
    <property type="entry name" value="Phosphoglycerate_kinase_CS"/>
</dbReference>
<dbReference type="PIRSF" id="PIRSF000724">
    <property type="entry name" value="Pgk"/>
    <property type="match status" value="1"/>
</dbReference>
<comment type="caution">
    <text evidence="12">The sequence shown here is derived from an EMBL/GenBank/DDBJ whole genome shotgun (WGS) entry which is preliminary data.</text>
</comment>
<evidence type="ECO:0000256" key="3">
    <source>
        <dbReference type="ARBA" id="ARBA00013061"/>
    </source>
</evidence>
<keyword evidence="7 10" id="KW-0418">Kinase</keyword>
<comment type="catalytic activity">
    <reaction evidence="1 10 11">
        <text>(2R)-3-phosphoglycerate + ATP = (2R)-3-phospho-glyceroyl phosphate + ADP</text>
        <dbReference type="Rhea" id="RHEA:14801"/>
        <dbReference type="ChEBI" id="CHEBI:30616"/>
        <dbReference type="ChEBI" id="CHEBI:57604"/>
        <dbReference type="ChEBI" id="CHEBI:58272"/>
        <dbReference type="ChEBI" id="CHEBI:456216"/>
        <dbReference type="EC" id="2.7.2.3"/>
    </reaction>
</comment>
<proteinExistence type="inferred from homology"/>
<dbReference type="EMBL" id="JAROCE010000001">
    <property type="protein sequence ID" value="MFM2718910.1"/>
    <property type="molecule type" value="Genomic_DNA"/>
</dbReference>